<gene>
    <name evidence="8" type="ORF">SCHPADRAFT_921889</name>
</gene>
<dbReference type="PANTHER" id="PTHR15090">
    <property type="entry name" value="SEQUESTOSOME 1-RELATED"/>
    <property type="match status" value="1"/>
</dbReference>
<dbReference type="GO" id="GO:0000423">
    <property type="term" value="P:mitophagy"/>
    <property type="evidence" value="ECO:0007669"/>
    <property type="project" value="TreeGrafter"/>
</dbReference>
<feature type="compositionally biased region" description="Basic and acidic residues" evidence="5">
    <location>
        <begin position="477"/>
        <end position="496"/>
    </location>
</feature>
<protein>
    <recommendedName>
        <fullName evidence="10">ZZ-type domain-containing protein</fullName>
    </recommendedName>
</protein>
<dbReference type="PROSITE" id="PS50135">
    <property type="entry name" value="ZF_ZZ_2"/>
    <property type="match status" value="1"/>
</dbReference>
<keyword evidence="9" id="KW-1185">Reference proteome</keyword>
<dbReference type="InParanoid" id="A0A0H2RHI3"/>
<evidence type="ECO:0000256" key="5">
    <source>
        <dbReference type="SAM" id="MobiDB-lite"/>
    </source>
</evidence>
<feature type="compositionally biased region" description="Low complexity" evidence="5">
    <location>
        <begin position="501"/>
        <end position="526"/>
    </location>
</feature>
<accession>A0A0H2RHI3</accession>
<dbReference type="GO" id="GO:0005080">
    <property type="term" value="F:protein kinase C binding"/>
    <property type="evidence" value="ECO:0007669"/>
    <property type="project" value="TreeGrafter"/>
</dbReference>
<name>A0A0H2RHI3_9AGAM</name>
<dbReference type="Pfam" id="PF00564">
    <property type="entry name" value="PB1"/>
    <property type="match status" value="1"/>
</dbReference>
<feature type="compositionally biased region" description="Low complexity" evidence="5">
    <location>
        <begin position="347"/>
        <end position="364"/>
    </location>
</feature>
<evidence type="ECO:0000256" key="4">
    <source>
        <dbReference type="PROSITE-ProRule" id="PRU00228"/>
    </source>
</evidence>
<dbReference type="OrthoDB" id="661148at2759"/>
<evidence type="ECO:0000256" key="3">
    <source>
        <dbReference type="ARBA" id="ARBA00022833"/>
    </source>
</evidence>
<evidence type="ECO:0000313" key="9">
    <source>
        <dbReference type="Proteomes" id="UP000053477"/>
    </source>
</evidence>
<keyword evidence="1" id="KW-0479">Metal-binding</keyword>
<sequence>MPASESDYTRPDRELVVKATFDRWNKRIRFGSARNCSFTLLRTRVEQCFQLSQSQFSIAYTDDDSEVTDITCDTDLDEAIQYFQAGVDDPPVSSAHSILSGRSFGSRKITMKVNVTVDFDGRLSDTSSLASLEEYKDRNGSEYSLSFSSAVDVEPEDDQVTISSRDTGQIAAKTQRRIGSWKKRIPSAIPGPLSLSNIESEAEEEIQDATSVHDRYPEDPSAVFERLKLSESTLSGATDATERRAQWLRDQRNGKIVGDGDSVTGESVSDVLSLSIGGDFENQSSFDENLALERDKSGKFYYAYRSSSSSASQIDPNGELENKLRWFTSQQTLKGIEPSPKTDTFISSGTYPSTSSSSRPSSLSITSEEVYEALNRIHPDIPPEVLNFVDHCPPPTECTHCSECGVSLDSFRYVCSTCGEKHPGIHLDPLPEPMMGKGKHRDISEFDPLAYPPPIHRTQQISSSPASSVSSWTLLAGEKDKDNPFKDPVNPKDRSRPLPKLPLGSSSSFSSSPPNSRYSPTMSRTSSLTSMSLTGYELCFSCIERAGVLHAAAFASSKAGSEPDNEPSSPEELSQWTRSAPKEKGHFRHAFLEMVWGPGGWKDVEHAVANECSTCSRTLGTQRYKCASCENIVLCLTCYSQVHEIHPRHAFLVVTQKAPPPVDEAELEISQLPTDDGLGEQSLAHPGVKCAHCLQDIVGALYHCAACEARGESVDICSNCEAAGLPGNLDAPDGGHSSSHIMIKIPVPMNPTEIQAAGRRALQLWCERDAPKTQRVDGPISRRNSLLSADVMTVIDSKSSHSVRSPSFTSDERKDHYIPCKGCGKSIVGTRYQCATCPSSHNAQYNLCEQCEERSYLLHNPMHIFFKLRRPVDRPIESPTGLLPFLYKEPAGGPSPTRNAAGPKAYLQNIEHQATLCDCCMEKIRGEWYRCAYCSKDLCNFCERIDEHDRTHLFFVFKAPVDMRTLRHLDGIALRIFANLDSNEPQPVLKHPVYFS</sequence>
<dbReference type="GO" id="GO:0007032">
    <property type="term" value="P:endosome organization"/>
    <property type="evidence" value="ECO:0007669"/>
    <property type="project" value="TreeGrafter"/>
</dbReference>
<organism evidence="8 9">
    <name type="scientific">Schizopora paradoxa</name>
    <dbReference type="NCBI Taxonomy" id="27342"/>
    <lineage>
        <taxon>Eukaryota</taxon>
        <taxon>Fungi</taxon>
        <taxon>Dikarya</taxon>
        <taxon>Basidiomycota</taxon>
        <taxon>Agaricomycotina</taxon>
        <taxon>Agaricomycetes</taxon>
        <taxon>Hymenochaetales</taxon>
        <taxon>Schizoporaceae</taxon>
        <taxon>Schizopora</taxon>
    </lineage>
</organism>
<feature type="domain" description="PB1" evidence="7">
    <location>
        <begin position="14"/>
        <end position="90"/>
    </location>
</feature>
<dbReference type="InterPro" id="IPR000433">
    <property type="entry name" value="Znf_ZZ"/>
</dbReference>
<feature type="compositionally biased region" description="Low complexity" evidence="5">
    <location>
        <begin position="462"/>
        <end position="471"/>
    </location>
</feature>
<dbReference type="GO" id="GO:0070530">
    <property type="term" value="F:K63-linked polyubiquitin modification-dependent protein binding"/>
    <property type="evidence" value="ECO:0007669"/>
    <property type="project" value="TreeGrafter"/>
</dbReference>
<dbReference type="GO" id="GO:0016235">
    <property type="term" value="C:aggresome"/>
    <property type="evidence" value="ECO:0007669"/>
    <property type="project" value="TreeGrafter"/>
</dbReference>
<reference evidence="8 9" key="1">
    <citation type="submission" date="2015-04" db="EMBL/GenBank/DDBJ databases">
        <title>Complete genome sequence of Schizopora paradoxa KUC8140, a cosmopolitan wood degrader in East Asia.</title>
        <authorList>
            <consortium name="DOE Joint Genome Institute"/>
            <person name="Min B."/>
            <person name="Park H."/>
            <person name="Jang Y."/>
            <person name="Kim J.-J."/>
            <person name="Kim K.H."/>
            <person name="Pangilinan J."/>
            <person name="Lipzen A."/>
            <person name="Riley R."/>
            <person name="Grigoriev I.V."/>
            <person name="Spatafora J.W."/>
            <person name="Choi I.-G."/>
        </authorList>
    </citation>
    <scope>NUCLEOTIDE SEQUENCE [LARGE SCALE GENOMIC DNA]</scope>
    <source>
        <strain evidence="8 9">KUC8140</strain>
    </source>
</reference>
<dbReference type="AlphaFoldDB" id="A0A0H2RHI3"/>
<dbReference type="PROSITE" id="PS01357">
    <property type="entry name" value="ZF_ZZ_1"/>
    <property type="match status" value="1"/>
</dbReference>
<dbReference type="GO" id="GO:0044753">
    <property type="term" value="C:amphisome"/>
    <property type="evidence" value="ECO:0007669"/>
    <property type="project" value="TreeGrafter"/>
</dbReference>
<evidence type="ECO:0000259" key="7">
    <source>
        <dbReference type="PROSITE" id="PS51745"/>
    </source>
</evidence>
<dbReference type="PROSITE" id="PS51745">
    <property type="entry name" value="PB1"/>
    <property type="match status" value="1"/>
</dbReference>
<feature type="region of interest" description="Disordered" evidence="5">
    <location>
        <begin position="558"/>
        <end position="580"/>
    </location>
</feature>
<dbReference type="Gene3D" id="3.30.60.90">
    <property type="match status" value="3"/>
</dbReference>
<dbReference type="GO" id="GO:0035973">
    <property type="term" value="P:aggrephagy"/>
    <property type="evidence" value="ECO:0007669"/>
    <property type="project" value="TreeGrafter"/>
</dbReference>
<evidence type="ECO:0000313" key="8">
    <source>
        <dbReference type="EMBL" id="KLO11032.1"/>
    </source>
</evidence>
<dbReference type="InterPro" id="IPR000270">
    <property type="entry name" value="PB1_dom"/>
</dbReference>
<dbReference type="SMART" id="SM00291">
    <property type="entry name" value="ZnF_ZZ"/>
    <property type="match status" value="4"/>
</dbReference>
<feature type="domain" description="ZZ-type" evidence="6">
    <location>
        <begin position="685"/>
        <end position="750"/>
    </location>
</feature>
<keyword evidence="3" id="KW-0862">Zinc</keyword>
<dbReference type="Proteomes" id="UP000053477">
    <property type="component" value="Unassembled WGS sequence"/>
</dbReference>
<evidence type="ECO:0000259" key="6">
    <source>
        <dbReference type="PROSITE" id="PS50135"/>
    </source>
</evidence>
<evidence type="ECO:0008006" key="10">
    <source>
        <dbReference type="Google" id="ProtNLM"/>
    </source>
</evidence>
<dbReference type="InterPro" id="IPR043145">
    <property type="entry name" value="Znf_ZZ_sf"/>
</dbReference>
<keyword evidence="2 4" id="KW-0863">Zinc-finger</keyword>
<proteinExistence type="predicted"/>
<feature type="region of interest" description="Disordered" evidence="5">
    <location>
        <begin position="429"/>
        <end position="526"/>
    </location>
</feature>
<dbReference type="STRING" id="27342.A0A0H2RHI3"/>
<dbReference type="EMBL" id="KQ086010">
    <property type="protein sequence ID" value="KLO11032.1"/>
    <property type="molecule type" value="Genomic_DNA"/>
</dbReference>
<dbReference type="SUPFAM" id="SSF57850">
    <property type="entry name" value="RING/U-box"/>
    <property type="match status" value="4"/>
</dbReference>
<dbReference type="SUPFAM" id="SSF54277">
    <property type="entry name" value="CAD &amp; PB1 domains"/>
    <property type="match status" value="1"/>
</dbReference>
<dbReference type="InterPro" id="IPR053793">
    <property type="entry name" value="PB1-like"/>
</dbReference>
<dbReference type="PANTHER" id="PTHR15090:SF0">
    <property type="entry name" value="SEQUESTOSOME-1"/>
    <property type="match status" value="1"/>
</dbReference>
<dbReference type="Pfam" id="PF00569">
    <property type="entry name" value="ZZ"/>
    <property type="match status" value="1"/>
</dbReference>
<feature type="region of interest" description="Disordered" evidence="5">
    <location>
        <begin position="331"/>
        <end position="364"/>
    </location>
</feature>
<dbReference type="Gene3D" id="3.10.20.90">
    <property type="entry name" value="Phosphatidylinositol 3-kinase Catalytic Subunit, Chain A, domain 1"/>
    <property type="match status" value="1"/>
</dbReference>
<evidence type="ECO:0000256" key="2">
    <source>
        <dbReference type="ARBA" id="ARBA00022771"/>
    </source>
</evidence>
<dbReference type="GO" id="GO:0008270">
    <property type="term" value="F:zinc ion binding"/>
    <property type="evidence" value="ECO:0007669"/>
    <property type="project" value="UniProtKB-KW"/>
</dbReference>
<dbReference type="InterPro" id="IPR052260">
    <property type="entry name" value="Autophagy_Rcpt_SigReg"/>
</dbReference>
<evidence type="ECO:0000256" key="1">
    <source>
        <dbReference type="ARBA" id="ARBA00022723"/>
    </source>
</evidence>